<reference evidence="3 4" key="1">
    <citation type="submission" date="2016-03" db="EMBL/GenBank/DDBJ databases">
        <title>Cyphomyrmex costatus WGS genome.</title>
        <authorList>
            <person name="Nygaard S."/>
            <person name="Hu H."/>
            <person name="Boomsma J."/>
            <person name="Zhang G."/>
        </authorList>
    </citation>
    <scope>NUCLEOTIDE SEQUENCE [LARGE SCALE GENOMIC DNA]</scope>
    <source>
        <strain evidence="3">MS0001</strain>
        <tissue evidence="3">Whole body</tissue>
    </source>
</reference>
<feature type="transmembrane region" description="Helical" evidence="2">
    <location>
        <begin position="7"/>
        <end position="28"/>
    </location>
</feature>
<proteinExistence type="predicted"/>
<name>A0A151I955_9HYME</name>
<keyword evidence="2" id="KW-0812">Transmembrane</keyword>
<gene>
    <name evidence="3" type="ORF">ALC62_14014</name>
</gene>
<feature type="compositionally biased region" description="Basic and acidic residues" evidence="1">
    <location>
        <begin position="408"/>
        <end position="435"/>
    </location>
</feature>
<accession>A0A151I955</accession>
<protein>
    <submittedName>
        <fullName evidence="3">Uncharacterized protein</fullName>
    </submittedName>
</protein>
<organism evidence="3 4">
    <name type="scientific">Cyphomyrmex costatus</name>
    <dbReference type="NCBI Taxonomy" id="456900"/>
    <lineage>
        <taxon>Eukaryota</taxon>
        <taxon>Metazoa</taxon>
        <taxon>Ecdysozoa</taxon>
        <taxon>Arthropoda</taxon>
        <taxon>Hexapoda</taxon>
        <taxon>Insecta</taxon>
        <taxon>Pterygota</taxon>
        <taxon>Neoptera</taxon>
        <taxon>Endopterygota</taxon>
        <taxon>Hymenoptera</taxon>
        <taxon>Apocrita</taxon>
        <taxon>Aculeata</taxon>
        <taxon>Formicoidea</taxon>
        <taxon>Formicidae</taxon>
        <taxon>Myrmicinae</taxon>
        <taxon>Cyphomyrmex</taxon>
    </lineage>
</organism>
<keyword evidence="4" id="KW-1185">Reference proteome</keyword>
<evidence type="ECO:0000313" key="3">
    <source>
        <dbReference type="EMBL" id="KYM95329.1"/>
    </source>
</evidence>
<dbReference type="EMBL" id="KQ978303">
    <property type="protein sequence ID" value="KYM95329.1"/>
    <property type="molecule type" value="Genomic_DNA"/>
</dbReference>
<dbReference type="STRING" id="456900.A0A151I955"/>
<feature type="compositionally biased region" description="Basic and acidic residues" evidence="1">
    <location>
        <begin position="180"/>
        <end position="196"/>
    </location>
</feature>
<feature type="compositionally biased region" description="Polar residues" evidence="1">
    <location>
        <begin position="398"/>
        <end position="407"/>
    </location>
</feature>
<dbReference type="AlphaFoldDB" id="A0A151I955"/>
<dbReference type="Proteomes" id="UP000078542">
    <property type="component" value="Unassembled WGS sequence"/>
</dbReference>
<sequence length="745" mass="85777">MYPGRSIWVWGVLALGAGTFLLSALQWWNKSTIRTESGVSMRSILIDESKSDGLFVFGRSTTKKSASYAWTDGIILKSRGIEGDRRWKRNTRLDSRNDGSMIEKNTETSVIYEEQRVSPSISVDDRKIKGDGLSRQNFHVNEGSVLDDSSEQDQHPVIIRTDTHLNIEAQVLTENNPGRLNERERQRNKKDNDRTTIDIVTSPKLRNDRFEEDIVVKTGSRSKSKVEDRQGSRIDVVNRNMQTPRSREASINVDNYLRSSTLMLRHTQNSQSTNNQYVPKLAASTLKSDDRKGILEIDEKNARLNDLHESFDSHILRTTTVMEIEEEITPAFSRPLIIDRDIERPNEAEETSRSSSGKPAAILGSLERNAAEGDARRFAGGMQEDQLLFFHEDRERVQSSAMSSTEAIQDRKNLLGERDRGDPARKRRETSHDWFTRTSNQSNFRRHDNGVRHKEVFKKSIINNNEQNDEDNNNNKYNDPETDIPVHKDDRLQNILSKDLNSSGDQLQNKNSDEKLWDDTNAFQFLDSIIPPDNKRRKVTRGEESKDLMVTRNFVWTSQNQEIGNRALIPIHRPTFSQDNWKTSHNTLSKKRIRSIDRPKDARGKTGDTEVATIRKMDQRETVNGDRRNRYANYYTTRSVTPMAYVHIQPAYPVAPPTKRKCVRCMVVYKPCSSQPRPPPKIILPSYRYHEPANKWRGLKYDGYLLASIRASTFDLRREEELEDHGCGSLTEHRTKFRAVQTATQ</sequence>
<evidence type="ECO:0000256" key="1">
    <source>
        <dbReference type="SAM" id="MobiDB-lite"/>
    </source>
</evidence>
<feature type="region of interest" description="Disordered" evidence="1">
    <location>
        <begin position="394"/>
        <end position="486"/>
    </location>
</feature>
<keyword evidence="2" id="KW-0472">Membrane</keyword>
<feature type="region of interest" description="Disordered" evidence="1">
    <location>
        <begin position="173"/>
        <end position="196"/>
    </location>
</feature>
<evidence type="ECO:0000256" key="2">
    <source>
        <dbReference type="SAM" id="Phobius"/>
    </source>
</evidence>
<evidence type="ECO:0000313" key="4">
    <source>
        <dbReference type="Proteomes" id="UP000078542"/>
    </source>
</evidence>
<keyword evidence="2" id="KW-1133">Transmembrane helix</keyword>
<feature type="compositionally biased region" description="Basic and acidic residues" evidence="1">
    <location>
        <begin position="445"/>
        <end position="458"/>
    </location>
</feature>